<dbReference type="RefSeq" id="WP_037545566.1">
    <property type="nucleotide sequence ID" value="NZ_JNUP01000023.1"/>
</dbReference>
<dbReference type="Gene3D" id="3.40.50.150">
    <property type="entry name" value="Vaccinia Virus protein VP39"/>
    <property type="match status" value="1"/>
</dbReference>
<dbReference type="EMBL" id="JNUP01000023">
    <property type="protein sequence ID" value="KGE73615.1"/>
    <property type="molecule type" value="Genomic_DNA"/>
</dbReference>
<gene>
    <name evidence="2" type="ORF">DC28_02950</name>
</gene>
<dbReference type="InterPro" id="IPR013216">
    <property type="entry name" value="Methyltransf_11"/>
</dbReference>
<evidence type="ECO:0000313" key="2">
    <source>
        <dbReference type="EMBL" id="KGE73615.1"/>
    </source>
</evidence>
<name>A0A098R0B9_9SPIO</name>
<dbReference type="Proteomes" id="UP000029692">
    <property type="component" value="Unassembled WGS sequence"/>
</dbReference>
<accession>A0A098R0B9</accession>
<reference evidence="2 3" key="1">
    <citation type="submission" date="2014-05" db="EMBL/GenBank/DDBJ databases">
        <title>De novo Genome Sequence of Spirocheata sp.</title>
        <authorList>
            <person name="Shivani Y."/>
            <person name="Subhash Y."/>
            <person name="Tushar L."/>
            <person name="Sasikala C."/>
            <person name="Ramana C.V."/>
        </authorList>
    </citation>
    <scope>NUCLEOTIDE SEQUENCE [LARGE SCALE GENOMIC DNA]</scope>
    <source>
        <strain evidence="2 3">JC230</strain>
    </source>
</reference>
<sequence length="228" mass="25511">MTPLWIVTAVCASLFLVECLLRFFTKKTGTDPTPWFCPLNQPKARNTIQPLTQCLTLSHIEPGLTVLALGLETGDQVHTILKHLGRDGVFVGIEGNHQTIRSLESALTERVDPSSCASWEIYHVQDTSDLPFPPESFDVVFILKSLSSIRRSEHFLIDSYRVLKKGGILSVNDYLPNRFFNLPQIPRRKLAQTGFSSFFFSGSILAYTLIARKEGAGSSFLRTEKPPL</sequence>
<evidence type="ECO:0000313" key="3">
    <source>
        <dbReference type="Proteomes" id="UP000029692"/>
    </source>
</evidence>
<keyword evidence="3" id="KW-1185">Reference proteome</keyword>
<proteinExistence type="predicted"/>
<comment type="caution">
    <text evidence="2">The sequence shown here is derived from an EMBL/GenBank/DDBJ whole genome shotgun (WGS) entry which is preliminary data.</text>
</comment>
<evidence type="ECO:0000259" key="1">
    <source>
        <dbReference type="Pfam" id="PF08241"/>
    </source>
</evidence>
<dbReference type="STRING" id="1480694.DC28_02950"/>
<dbReference type="Pfam" id="PF08241">
    <property type="entry name" value="Methyltransf_11"/>
    <property type="match status" value="1"/>
</dbReference>
<feature type="domain" description="Methyltransferase type 11" evidence="1">
    <location>
        <begin position="81"/>
        <end position="170"/>
    </location>
</feature>
<dbReference type="InterPro" id="IPR029063">
    <property type="entry name" value="SAM-dependent_MTases_sf"/>
</dbReference>
<dbReference type="AlphaFoldDB" id="A0A098R0B9"/>
<dbReference type="SUPFAM" id="SSF53335">
    <property type="entry name" value="S-adenosyl-L-methionine-dependent methyltransferases"/>
    <property type="match status" value="1"/>
</dbReference>
<protein>
    <recommendedName>
        <fullName evidence="1">Methyltransferase type 11 domain-containing protein</fullName>
    </recommendedName>
</protein>
<organism evidence="2 3">
    <name type="scientific">Spirochaeta lutea</name>
    <dbReference type="NCBI Taxonomy" id="1480694"/>
    <lineage>
        <taxon>Bacteria</taxon>
        <taxon>Pseudomonadati</taxon>
        <taxon>Spirochaetota</taxon>
        <taxon>Spirochaetia</taxon>
        <taxon>Spirochaetales</taxon>
        <taxon>Spirochaetaceae</taxon>
        <taxon>Spirochaeta</taxon>
    </lineage>
</organism>
<dbReference type="GO" id="GO:0008757">
    <property type="term" value="F:S-adenosylmethionine-dependent methyltransferase activity"/>
    <property type="evidence" value="ECO:0007669"/>
    <property type="project" value="InterPro"/>
</dbReference>
<dbReference type="eggNOG" id="COG2226">
    <property type="taxonomic scope" value="Bacteria"/>
</dbReference>